<keyword evidence="1" id="KW-0812">Transmembrane</keyword>
<evidence type="ECO:0000256" key="1">
    <source>
        <dbReference type="SAM" id="Phobius"/>
    </source>
</evidence>
<reference evidence="2 3" key="1">
    <citation type="submission" date="2022-07" db="EMBL/GenBank/DDBJ databases">
        <title>Fecal culturing of patients with breast cancer.</title>
        <authorList>
            <person name="Teng N.M.Y."/>
            <person name="Kiu R."/>
            <person name="Evans R."/>
            <person name="Baker D.J."/>
            <person name="Zenner C."/>
            <person name="Robinson S.D."/>
            <person name="Hall L.J."/>
        </authorList>
    </citation>
    <scope>NUCLEOTIDE SEQUENCE [LARGE SCALE GENOMIC DNA]</scope>
    <source>
        <strain evidence="2 3">LH1063</strain>
    </source>
</reference>
<gene>
    <name evidence="2" type="ORF">NMU02_11170</name>
</gene>
<protein>
    <submittedName>
        <fullName evidence="2">Uncharacterized protein</fullName>
    </submittedName>
</protein>
<keyword evidence="1" id="KW-0472">Membrane</keyword>
<sequence length="147" mass="16633">MPIFVMFVTTMYRSFTGIIAIILFAVIFVGNRENDKQDFDVLNSVSSSYAVLSSSVNNTLCDRNSTTTVYHDNREFGAEIGDLVLFQLSQLVGGGFYTVVKSVSPILILSSQNKPLVEKNSRKWYLHYSFVKSSLLYFLYTLETIII</sequence>
<evidence type="ECO:0000313" key="3">
    <source>
        <dbReference type="Proteomes" id="UP001205603"/>
    </source>
</evidence>
<keyword evidence="1" id="KW-1133">Transmembrane helix</keyword>
<feature type="transmembrane region" description="Helical" evidence="1">
    <location>
        <begin position="12"/>
        <end position="30"/>
    </location>
</feature>
<organism evidence="2 3">
    <name type="scientific">Coprobacter tertius</name>
    <dbReference type="NCBI Taxonomy" id="2944915"/>
    <lineage>
        <taxon>Bacteria</taxon>
        <taxon>Pseudomonadati</taxon>
        <taxon>Bacteroidota</taxon>
        <taxon>Bacteroidia</taxon>
        <taxon>Bacteroidales</taxon>
        <taxon>Barnesiellaceae</taxon>
        <taxon>Coprobacter</taxon>
    </lineage>
</organism>
<dbReference type="Proteomes" id="UP001205603">
    <property type="component" value="Unassembled WGS sequence"/>
</dbReference>
<accession>A0ABT1MJ74</accession>
<dbReference type="EMBL" id="JANDHW010000012">
    <property type="protein sequence ID" value="MCP9612652.1"/>
    <property type="molecule type" value="Genomic_DNA"/>
</dbReference>
<proteinExistence type="predicted"/>
<keyword evidence="3" id="KW-1185">Reference proteome</keyword>
<evidence type="ECO:0000313" key="2">
    <source>
        <dbReference type="EMBL" id="MCP9612652.1"/>
    </source>
</evidence>
<comment type="caution">
    <text evidence="2">The sequence shown here is derived from an EMBL/GenBank/DDBJ whole genome shotgun (WGS) entry which is preliminary data.</text>
</comment>
<dbReference type="RefSeq" id="WP_255027993.1">
    <property type="nucleotide sequence ID" value="NZ_JANDHW010000012.1"/>
</dbReference>
<name>A0ABT1MJ74_9BACT</name>